<sequence length="53" mass="6265">MLISYMTDLLATRVNEVAFFVSLGVSAWFYQQFRKLEVQMRHEELLDGLLRKA</sequence>
<organism evidence="1 2">
    <name type="scientific">Flaviaesturariibacter amylovorans</name>
    <dbReference type="NCBI Taxonomy" id="1084520"/>
    <lineage>
        <taxon>Bacteria</taxon>
        <taxon>Pseudomonadati</taxon>
        <taxon>Bacteroidota</taxon>
        <taxon>Chitinophagia</taxon>
        <taxon>Chitinophagales</taxon>
        <taxon>Chitinophagaceae</taxon>
        <taxon>Flaviaestuariibacter</taxon>
    </lineage>
</organism>
<comment type="caution">
    <text evidence="1">The sequence shown here is derived from an EMBL/GenBank/DDBJ whole genome shotgun (WGS) entry which is preliminary data.</text>
</comment>
<accession>A0ABP8GXC8</accession>
<dbReference type="RefSeq" id="WP_345255853.1">
    <property type="nucleotide sequence ID" value="NZ_BAABGY010000007.1"/>
</dbReference>
<dbReference type="EMBL" id="BAABGY010000007">
    <property type="protein sequence ID" value="GAA4331275.1"/>
    <property type="molecule type" value="Genomic_DNA"/>
</dbReference>
<evidence type="ECO:0000313" key="1">
    <source>
        <dbReference type="EMBL" id="GAA4331275.1"/>
    </source>
</evidence>
<dbReference type="Proteomes" id="UP001501725">
    <property type="component" value="Unassembled WGS sequence"/>
</dbReference>
<gene>
    <name evidence="1" type="ORF">GCM10023184_22920</name>
</gene>
<proteinExistence type="predicted"/>
<reference evidence="2" key="1">
    <citation type="journal article" date="2019" name="Int. J. Syst. Evol. Microbiol.">
        <title>The Global Catalogue of Microorganisms (GCM) 10K type strain sequencing project: providing services to taxonomists for standard genome sequencing and annotation.</title>
        <authorList>
            <consortium name="The Broad Institute Genomics Platform"/>
            <consortium name="The Broad Institute Genome Sequencing Center for Infectious Disease"/>
            <person name="Wu L."/>
            <person name="Ma J."/>
        </authorList>
    </citation>
    <scope>NUCLEOTIDE SEQUENCE [LARGE SCALE GENOMIC DNA]</scope>
    <source>
        <strain evidence="2">JCM 17919</strain>
    </source>
</reference>
<name>A0ABP8GXC8_9BACT</name>
<protein>
    <submittedName>
        <fullName evidence="1">Uncharacterized protein</fullName>
    </submittedName>
</protein>
<evidence type="ECO:0000313" key="2">
    <source>
        <dbReference type="Proteomes" id="UP001501725"/>
    </source>
</evidence>
<keyword evidence="2" id="KW-1185">Reference proteome</keyword>